<reference evidence="2" key="1">
    <citation type="journal article" date="2019" name="Int. J. Syst. Evol. Microbiol.">
        <title>The Global Catalogue of Microorganisms (GCM) 10K type strain sequencing project: providing services to taxonomists for standard genome sequencing and annotation.</title>
        <authorList>
            <consortium name="The Broad Institute Genomics Platform"/>
            <consortium name="The Broad Institute Genome Sequencing Center for Infectious Disease"/>
            <person name="Wu L."/>
            <person name="Ma J."/>
        </authorList>
    </citation>
    <scope>NUCLEOTIDE SEQUENCE [LARGE SCALE GENOMIC DNA]</scope>
    <source>
        <strain evidence="2">JCM 31037</strain>
    </source>
</reference>
<gene>
    <name evidence="1" type="ORF">ACFQ4H_33820</name>
</gene>
<sequence length="126" mass="13704">MDTSLHLEMFGEYERMAEDVRSIQQRMAEIRATADSGDGLISATVGGAGELIELWLDPRIYRAPNSGALAQAITDTIHRAVELSQEEGFAIAAKFLPSGATAETADLRFDPFLHALDRQVAGGERQ</sequence>
<organism evidence="1 2">
    <name type="scientific">Micromonospora sonneratiae</name>
    <dbReference type="NCBI Taxonomy" id="1184706"/>
    <lineage>
        <taxon>Bacteria</taxon>
        <taxon>Bacillati</taxon>
        <taxon>Actinomycetota</taxon>
        <taxon>Actinomycetes</taxon>
        <taxon>Micromonosporales</taxon>
        <taxon>Micromonosporaceae</taxon>
        <taxon>Micromonospora</taxon>
    </lineage>
</organism>
<dbReference type="Pfam" id="PF02575">
    <property type="entry name" value="YbaB_DNA_bd"/>
    <property type="match status" value="1"/>
</dbReference>
<dbReference type="InterPro" id="IPR004401">
    <property type="entry name" value="YbaB/EbfC"/>
</dbReference>
<proteinExistence type="predicted"/>
<dbReference type="EMBL" id="JBHTMP010000115">
    <property type="protein sequence ID" value="MFD1326067.1"/>
    <property type="molecule type" value="Genomic_DNA"/>
</dbReference>
<dbReference type="RefSeq" id="WP_377579178.1">
    <property type="nucleotide sequence ID" value="NZ_JBHTMP010000115.1"/>
</dbReference>
<dbReference type="Gene3D" id="3.30.1310.10">
    <property type="entry name" value="Nucleoid-associated protein YbaB-like domain"/>
    <property type="match status" value="1"/>
</dbReference>
<protein>
    <submittedName>
        <fullName evidence="1">YbaB/EbfC family nucleoid-associated protein</fullName>
    </submittedName>
</protein>
<name>A0ABW3YNA2_9ACTN</name>
<accession>A0ABW3YNA2</accession>
<evidence type="ECO:0000313" key="1">
    <source>
        <dbReference type="EMBL" id="MFD1326067.1"/>
    </source>
</evidence>
<keyword evidence="2" id="KW-1185">Reference proteome</keyword>
<evidence type="ECO:0000313" key="2">
    <source>
        <dbReference type="Proteomes" id="UP001597260"/>
    </source>
</evidence>
<dbReference type="SUPFAM" id="SSF82607">
    <property type="entry name" value="YbaB-like"/>
    <property type="match status" value="1"/>
</dbReference>
<comment type="caution">
    <text evidence="1">The sequence shown here is derived from an EMBL/GenBank/DDBJ whole genome shotgun (WGS) entry which is preliminary data.</text>
</comment>
<dbReference type="Proteomes" id="UP001597260">
    <property type="component" value="Unassembled WGS sequence"/>
</dbReference>
<dbReference type="InterPro" id="IPR036894">
    <property type="entry name" value="YbaB-like_sf"/>
</dbReference>